<gene>
    <name evidence="1" type="ORF">ENP86_06835</name>
</gene>
<dbReference type="EMBL" id="DSKY01000018">
    <property type="protein sequence ID" value="HDY59250.1"/>
    <property type="molecule type" value="Genomic_DNA"/>
</dbReference>
<dbReference type="AlphaFoldDB" id="A0A7V1EI60"/>
<evidence type="ECO:0000313" key="1">
    <source>
        <dbReference type="EMBL" id="HDY59250.1"/>
    </source>
</evidence>
<dbReference type="SMART" id="SM00567">
    <property type="entry name" value="EZ_HEAT"/>
    <property type="match status" value="5"/>
</dbReference>
<dbReference type="SUPFAM" id="SSF48371">
    <property type="entry name" value="ARM repeat"/>
    <property type="match status" value="1"/>
</dbReference>
<dbReference type="InterPro" id="IPR004155">
    <property type="entry name" value="PBS_lyase_HEAT"/>
</dbReference>
<organism evidence="1">
    <name type="scientific">candidate division WOR-3 bacterium</name>
    <dbReference type="NCBI Taxonomy" id="2052148"/>
    <lineage>
        <taxon>Bacteria</taxon>
        <taxon>Bacteria division WOR-3</taxon>
    </lineage>
</organism>
<dbReference type="PANTHER" id="PTHR12697:SF5">
    <property type="entry name" value="DEOXYHYPUSINE HYDROXYLASE"/>
    <property type="match status" value="1"/>
</dbReference>
<dbReference type="Gene3D" id="1.25.10.10">
    <property type="entry name" value="Leucine-rich Repeat Variant"/>
    <property type="match status" value="2"/>
</dbReference>
<comment type="caution">
    <text evidence="1">The sequence shown here is derived from an EMBL/GenBank/DDBJ whole genome shotgun (WGS) entry which is preliminary data.</text>
</comment>
<dbReference type="PROSITE" id="PS51257">
    <property type="entry name" value="PROKAR_LIPOPROTEIN"/>
    <property type="match status" value="1"/>
</dbReference>
<reference evidence="1" key="1">
    <citation type="journal article" date="2020" name="mSystems">
        <title>Genome- and Community-Level Interaction Insights into Carbon Utilization and Element Cycling Functions of Hydrothermarchaeota in Hydrothermal Sediment.</title>
        <authorList>
            <person name="Zhou Z."/>
            <person name="Liu Y."/>
            <person name="Xu W."/>
            <person name="Pan J."/>
            <person name="Luo Z.H."/>
            <person name="Li M."/>
        </authorList>
    </citation>
    <scope>NUCLEOTIDE SEQUENCE [LARGE SCALE GENOMIC DNA]</scope>
    <source>
        <strain evidence="1">SpSt-258</strain>
    </source>
</reference>
<proteinExistence type="predicted"/>
<dbReference type="PANTHER" id="PTHR12697">
    <property type="entry name" value="PBS LYASE HEAT-LIKE PROTEIN"/>
    <property type="match status" value="1"/>
</dbReference>
<name>A0A7V1EI60_UNCW3</name>
<accession>A0A7V1EI60</accession>
<sequence length="332" mass="37105">MRKNQRDIILFFFLILASCGMPPKDKALSILKEGIKDKSEIIKVNAAKELIETGDKNGYEVIYNILQNGSNDARVSALVALYSLKERVYSPVIVKLCNDSEPLVRAEAYHLISLSSDTGYYKILTQGTGDRIARIRRYSYQGLVNFKDIQGITRGLRDIDPLVRISAAKSLGLLGKEEAKDFIKKEMDPKNPNVEIWAQAVLALGELKDTSAIQYIKDLLTDTPWDLKIAAAEALLMLKDNSGVDVLKSSLQASDPFARVKAVEVMERFPLPEFYDLLKQASKDEYINVSISAINALVKYQKKENLKLFEDLLSAPNPLVRITSAGAYLRSL</sequence>
<dbReference type="InterPro" id="IPR011989">
    <property type="entry name" value="ARM-like"/>
</dbReference>
<protein>
    <submittedName>
        <fullName evidence="1">HEAT repeat domain-containing protein</fullName>
    </submittedName>
</protein>
<dbReference type="GO" id="GO:0016491">
    <property type="term" value="F:oxidoreductase activity"/>
    <property type="evidence" value="ECO:0007669"/>
    <property type="project" value="TreeGrafter"/>
</dbReference>
<dbReference type="InterPro" id="IPR016024">
    <property type="entry name" value="ARM-type_fold"/>
</dbReference>
<dbReference type="Pfam" id="PF13646">
    <property type="entry name" value="HEAT_2"/>
    <property type="match status" value="2"/>
</dbReference>